<keyword evidence="4 12" id="KW-0813">Transport</keyword>
<evidence type="ECO:0000256" key="12">
    <source>
        <dbReference type="RuleBase" id="RU366053"/>
    </source>
</evidence>
<dbReference type="CDD" id="cd14829">
    <property type="entry name" value="Zeta-COP"/>
    <property type="match status" value="1"/>
</dbReference>
<dbReference type="AlphaFoldDB" id="A0AA43TZ35"/>
<accession>A0AA43TZ35</accession>
<keyword evidence="9 12" id="KW-0472">Membrane</keyword>
<dbReference type="Proteomes" id="UP001161017">
    <property type="component" value="Unassembled WGS sequence"/>
</dbReference>
<evidence type="ECO:0000256" key="9">
    <source>
        <dbReference type="ARBA" id="ARBA00023136"/>
    </source>
</evidence>
<evidence type="ECO:0000256" key="4">
    <source>
        <dbReference type="ARBA" id="ARBA00022448"/>
    </source>
</evidence>
<dbReference type="Pfam" id="PF01217">
    <property type="entry name" value="Clat_adaptor_s"/>
    <property type="match status" value="1"/>
</dbReference>
<dbReference type="GO" id="GO:0030126">
    <property type="term" value="C:COPI vesicle coat"/>
    <property type="evidence" value="ECO:0007669"/>
    <property type="project" value="UniProtKB-UniRule"/>
</dbReference>
<evidence type="ECO:0000256" key="1">
    <source>
        <dbReference type="ARBA" id="ARBA00004255"/>
    </source>
</evidence>
<evidence type="ECO:0000256" key="8">
    <source>
        <dbReference type="ARBA" id="ARBA00023034"/>
    </source>
</evidence>
<evidence type="ECO:0000313" key="16">
    <source>
        <dbReference type="Proteomes" id="UP001161017"/>
    </source>
</evidence>
<dbReference type="GO" id="GO:0000139">
    <property type="term" value="C:Golgi membrane"/>
    <property type="evidence" value="ECO:0007669"/>
    <property type="project" value="UniProtKB-SubCell"/>
</dbReference>
<evidence type="ECO:0000256" key="13">
    <source>
        <dbReference type="SAM" id="MobiDB-lite"/>
    </source>
</evidence>
<protein>
    <recommendedName>
        <fullName evidence="12">Coatomer subunit zeta</fullName>
    </recommendedName>
</protein>
<comment type="function">
    <text evidence="11">The coatomer is a cytosolic protein complex that binds to dilysine motifs and reversibly associates with Golgi non-clathrin-coated vesicles, which further mediate biosynthetic protein transport from the ER, via the Golgi up to the trans Golgi network. Coatomer complex is required for budding from Golgi membranes, and is essential for the retrograde Golgi-to-ER transport of dilysine-tagged proteins. The zeta subunit may be involved in regulating the coat assembly and, hence, the rate of biosynthetic protein transport due to its association-dissociation properties with the coatomer complex.</text>
</comment>
<dbReference type="InterPro" id="IPR022775">
    <property type="entry name" value="AP_mu_sigma_su"/>
</dbReference>
<keyword evidence="8 12" id="KW-0333">Golgi apparatus</keyword>
<evidence type="ECO:0000256" key="11">
    <source>
        <dbReference type="ARBA" id="ARBA00045555"/>
    </source>
</evidence>
<comment type="similarity">
    <text evidence="2 12">Belongs to the adaptor complexes small subunit family.</text>
</comment>
<dbReference type="InterPro" id="IPR039652">
    <property type="entry name" value="Coatomer_zeta"/>
</dbReference>
<feature type="region of interest" description="Disordered" evidence="13">
    <location>
        <begin position="29"/>
        <end position="62"/>
    </location>
</feature>
<keyword evidence="16" id="KW-1185">Reference proteome</keyword>
<sequence>MAPNLSLFSVNAILLLSTDDRSRILTKYYSPPHHHHHHQHNTQSGSKDHHHTSNSDDLNPYPTLKEQKAFEKGLLEKTNKGTGDIILYDGRVVCYKMEGDVMMYAVGGPEENEILLFGVVLALRDSLSILLKNSTDKRTLIENYDLVSLAIDEICDDGIILEVDPVIVASRVSRPPPQDVQLKGVDFSEQGVYNLLEIGKNKLAERMRQL</sequence>
<dbReference type="FunFam" id="3.30.450.60:FF:000013">
    <property type="entry name" value="Coatomer subunit zeta"/>
    <property type="match status" value="1"/>
</dbReference>
<dbReference type="EMBL" id="JAPUFD010000010">
    <property type="protein sequence ID" value="MDI1489827.1"/>
    <property type="molecule type" value="Genomic_DNA"/>
</dbReference>
<dbReference type="InterPro" id="IPR011012">
    <property type="entry name" value="Longin-like_dom_sf"/>
</dbReference>
<comment type="subcellular location">
    <subcellularLocation>
        <location evidence="12">Cytoplasm</location>
    </subcellularLocation>
    <subcellularLocation>
        <location evidence="1 12">Golgi apparatus membrane</location>
        <topology evidence="1 12">Peripheral membrane protein</topology>
        <orientation evidence="1 12">Cytoplasmic side</orientation>
    </subcellularLocation>
    <subcellularLocation>
        <location evidence="12">Cytoplasmic vesicle</location>
        <location evidence="12">COPI-coated vesicle membrane</location>
        <topology evidence="12">Peripheral membrane protein</topology>
        <orientation evidence="12">Cytoplasmic side</orientation>
    </subcellularLocation>
</comment>
<evidence type="ECO:0000256" key="2">
    <source>
        <dbReference type="ARBA" id="ARBA00006972"/>
    </source>
</evidence>
<dbReference type="PANTHER" id="PTHR11043:SF0">
    <property type="entry name" value="COATOMER SUBUNIT ZETA"/>
    <property type="match status" value="1"/>
</dbReference>
<keyword evidence="7 12" id="KW-0653">Protein transport</keyword>
<dbReference type="GO" id="GO:0006886">
    <property type="term" value="P:intracellular protein transport"/>
    <property type="evidence" value="ECO:0007669"/>
    <property type="project" value="TreeGrafter"/>
</dbReference>
<evidence type="ECO:0000256" key="7">
    <source>
        <dbReference type="ARBA" id="ARBA00022927"/>
    </source>
</evidence>
<feature type="domain" description="AP complex mu/sigma subunit" evidence="14">
    <location>
        <begin position="61"/>
        <end position="172"/>
    </location>
</feature>
<dbReference type="Gene3D" id="3.30.450.60">
    <property type="match status" value="1"/>
</dbReference>
<organism evidence="15 16">
    <name type="scientific">Ramalina farinacea</name>
    <dbReference type="NCBI Taxonomy" id="258253"/>
    <lineage>
        <taxon>Eukaryota</taxon>
        <taxon>Fungi</taxon>
        <taxon>Dikarya</taxon>
        <taxon>Ascomycota</taxon>
        <taxon>Pezizomycotina</taxon>
        <taxon>Lecanoromycetes</taxon>
        <taxon>OSLEUM clade</taxon>
        <taxon>Lecanoromycetidae</taxon>
        <taxon>Lecanorales</taxon>
        <taxon>Lecanorineae</taxon>
        <taxon>Ramalinaceae</taxon>
        <taxon>Ramalina</taxon>
    </lineage>
</organism>
<evidence type="ECO:0000256" key="5">
    <source>
        <dbReference type="ARBA" id="ARBA00022490"/>
    </source>
</evidence>
<proteinExistence type="inferred from homology"/>
<dbReference type="GO" id="GO:0006891">
    <property type="term" value="P:intra-Golgi vesicle-mediated transport"/>
    <property type="evidence" value="ECO:0007669"/>
    <property type="project" value="TreeGrafter"/>
</dbReference>
<dbReference type="SUPFAM" id="SSF64356">
    <property type="entry name" value="SNARE-like"/>
    <property type="match status" value="1"/>
</dbReference>
<comment type="subunit">
    <text evidence="3 12">Oligomeric complex that consists of at least the alpha, beta, beta', gamma, delta, epsilon and zeta subunits.</text>
</comment>
<keyword evidence="5 12" id="KW-0963">Cytoplasm</keyword>
<evidence type="ECO:0000256" key="3">
    <source>
        <dbReference type="ARBA" id="ARBA00011775"/>
    </source>
</evidence>
<name>A0AA43TZ35_9LECA</name>
<evidence type="ECO:0000256" key="6">
    <source>
        <dbReference type="ARBA" id="ARBA00022892"/>
    </source>
</evidence>
<dbReference type="PANTHER" id="PTHR11043">
    <property type="entry name" value="ZETA-COAT PROTEIN"/>
    <property type="match status" value="1"/>
</dbReference>
<keyword evidence="6 12" id="KW-0931">ER-Golgi transport</keyword>
<reference evidence="15" key="1">
    <citation type="journal article" date="2023" name="Genome Biol. Evol.">
        <title>First Whole Genome Sequence and Flow Cytometry Genome Size Data for the Lichen-Forming Fungus Ramalina farinacea (Ascomycota).</title>
        <authorList>
            <person name="Llewellyn T."/>
            <person name="Mian S."/>
            <person name="Hill R."/>
            <person name="Leitch I.J."/>
            <person name="Gaya E."/>
        </authorList>
    </citation>
    <scope>NUCLEOTIDE SEQUENCE</scope>
    <source>
        <strain evidence="15">LIQ254RAFAR</strain>
    </source>
</reference>
<evidence type="ECO:0000259" key="14">
    <source>
        <dbReference type="Pfam" id="PF01217"/>
    </source>
</evidence>
<keyword evidence="10 12" id="KW-0968">Cytoplasmic vesicle</keyword>
<evidence type="ECO:0000256" key="10">
    <source>
        <dbReference type="ARBA" id="ARBA00023329"/>
    </source>
</evidence>
<dbReference type="GO" id="GO:0006890">
    <property type="term" value="P:retrograde vesicle-mediated transport, Golgi to endoplasmic reticulum"/>
    <property type="evidence" value="ECO:0007669"/>
    <property type="project" value="UniProtKB-UniRule"/>
</dbReference>
<evidence type="ECO:0000313" key="15">
    <source>
        <dbReference type="EMBL" id="MDI1489827.1"/>
    </source>
</evidence>
<comment type="caution">
    <text evidence="15">The sequence shown here is derived from an EMBL/GenBank/DDBJ whole genome shotgun (WGS) entry which is preliminary data.</text>
</comment>
<gene>
    <name evidence="15" type="primary">RET3</name>
    <name evidence="15" type="ORF">OHK93_001025</name>
</gene>